<dbReference type="Pfam" id="PF12796">
    <property type="entry name" value="Ank_2"/>
    <property type="match status" value="1"/>
</dbReference>
<keyword evidence="1" id="KW-0677">Repeat</keyword>
<evidence type="ECO:0000256" key="1">
    <source>
        <dbReference type="ARBA" id="ARBA00022737"/>
    </source>
</evidence>
<sequence length="617" mass="69071">MLNSFSVFGTTTDDERPAHRYSIQNRHHSLPTELLQEIIQLLPIDAELTSVGLASKALFAPYIFRNQDYARRHFKADFSRSGISCVWAFLHSRGIKRHSQQGWPVSVWERIPASYRISIFKEIIRIITCKCDGGPRVDARFWALGHATAAQVMADLLRSPSFDPSQHKNRSIRWAALSFDIESVRLLLQDPRVDPSACDNEAILSCAFNHAQSTVLLDVLLSDHRIDPKALDNLLIRTAASQKNHGLVCRLLQDPRMDVVVSSEEILREVLINGDATVWEQVLSKPGIDLQAIKQHLYDRTELGDSNVLGIIRVVLQDGRINPGDDDCYILQMAAEYGHGKIVQLLLTDPRVDPSVDTNYAIRNCCTSPDLGDFLSGDNLNVYRHLLADPRVDPSVLDNEAIRTSSRNGLADGVRFLLADLRVDASACDNEAVRMAAREGHVYVIRLLLMDPRVNPAANHNEAIRIAAKNGRADVVQVLLADPRVNPLSGGEESAVMLALKWNHVDVLDLLVLDNRVTPFLASNEEFLRRKREGRINPTSPSFVSNQTSCPMSFQYVFERCVLLILGSDIKVRNAFERGVVEKAAGLFRVLEIDPIKFPGIAFQCIHNNWAHLLAQQ</sequence>
<dbReference type="PANTHER" id="PTHR24198:SF165">
    <property type="entry name" value="ANKYRIN REPEAT-CONTAINING PROTEIN-RELATED"/>
    <property type="match status" value="1"/>
</dbReference>
<comment type="caution">
    <text evidence="3">The sequence shown here is derived from an EMBL/GenBank/DDBJ whole genome shotgun (WGS) entry which is preliminary data.</text>
</comment>
<organism evidence="3 4">
    <name type="scientific">Rhizoclosmatium globosum</name>
    <dbReference type="NCBI Taxonomy" id="329046"/>
    <lineage>
        <taxon>Eukaryota</taxon>
        <taxon>Fungi</taxon>
        <taxon>Fungi incertae sedis</taxon>
        <taxon>Chytridiomycota</taxon>
        <taxon>Chytridiomycota incertae sedis</taxon>
        <taxon>Chytridiomycetes</taxon>
        <taxon>Chytridiales</taxon>
        <taxon>Chytriomycetaceae</taxon>
        <taxon>Rhizoclosmatium</taxon>
    </lineage>
</organism>
<keyword evidence="2" id="KW-0040">ANK repeat</keyword>
<dbReference type="EMBL" id="MCGO01000012">
    <property type="protein sequence ID" value="ORY48180.1"/>
    <property type="molecule type" value="Genomic_DNA"/>
</dbReference>
<dbReference type="InterPro" id="IPR002110">
    <property type="entry name" value="Ankyrin_rpt"/>
</dbReference>
<dbReference type="Proteomes" id="UP000193642">
    <property type="component" value="Unassembled WGS sequence"/>
</dbReference>
<reference evidence="3 4" key="1">
    <citation type="submission" date="2016-07" db="EMBL/GenBank/DDBJ databases">
        <title>Pervasive Adenine N6-methylation of Active Genes in Fungi.</title>
        <authorList>
            <consortium name="DOE Joint Genome Institute"/>
            <person name="Mondo S.J."/>
            <person name="Dannebaum R.O."/>
            <person name="Kuo R.C."/>
            <person name="Labutti K."/>
            <person name="Haridas S."/>
            <person name="Kuo A."/>
            <person name="Salamov A."/>
            <person name="Ahrendt S.R."/>
            <person name="Lipzen A."/>
            <person name="Sullivan W."/>
            <person name="Andreopoulos W.B."/>
            <person name="Clum A."/>
            <person name="Lindquist E."/>
            <person name="Daum C."/>
            <person name="Ramamoorthy G.K."/>
            <person name="Gryganskyi A."/>
            <person name="Culley D."/>
            <person name="Magnuson J.K."/>
            <person name="James T.Y."/>
            <person name="O'Malley M.A."/>
            <person name="Stajich J.E."/>
            <person name="Spatafora J.W."/>
            <person name="Visel A."/>
            <person name="Grigoriev I.V."/>
        </authorList>
    </citation>
    <scope>NUCLEOTIDE SEQUENCE [LARGE SCALE GENOMIC DNA]</scope>
    <source>
        <strain evidence="3 4">JEL800</strain>
    </source>
</reference>
<proteinExistence type="predicted"/>
<accession>A0A1Y2CMD6</accession>
<gene>
    <name evidence="3" type="ORF">BCR33DRAFT_848214</name>
</gene>
<dbReference type="OrthoDB" id="194358at2759"/>
<evidence type="ECO:0000256" key="2">
    <source>
        <dbReference type="ARBA" id="ARBA00023043"/>
    </source>
</evidence>
<evidence type="ECO:0000313" key="4">
    <source>
        <dbReference type="Proteomes" id="UP000193642"/>
    </source>
</evidence>
<dbReference type="SMART" id="SM00248">
    <property type="entry name" value="ANK"/>
    <property type="match status" value="5"/>
</dbReference>
<dbReference type="SUPFAM" id="SSF48403">
    <property type="entry name" value="Ankyrin repeat"/>
    <property type="match status" value="1"/>
</dbReference>
<dbReference type="InterPro" id="IPR036770">
    <property type="entry name" value="Ankyrin_rpt-contain_sf"/>
</dbReference>
<keyword evidence="4" id="KW-1185">Reference proteome</keyword>
<evidence type="ECO:0000313" key="3">
    <source>
        <dbReference type="EMBL" id="ORY48180.1"/>
    </source>
</evidence>
<dbReference type="Gene3D" id="1.25.40.20">
    <property type="entry name" value="Ankyrin repeat-containing domain"/>
    <property type="match status" value="2"/>
</dbReference>
<dbReference type="PANTHER" id="PTHR24198">
    <property type="entry name" value="ANKYRIN REPEAT AND PROTEIN KINASE DOMAIN-CONTAINING PROTEIN"/>
    <property type="match status" value="1"/>
</dbReference>
<name>A0A1Y2CMD6_9FUNG</name>
<protein>
    <submittedName>
        <fullName evidence="3">Uncharacterized protein</fullName>
    </submittedName>
</protein>
<dbReference type="STRING" id="329046.A0A1Y2CMD6"/>
<dbReference type="AlphaFoldDB" id="A0A1Y2CMD6"/>